<sequence>MKAAIALIFFACVAGSMATDARGQMMDQLLAQGQVLMQSTVGILQAQLSGIVSQALGQLSGLFAQLGGRFDMSAILNLVTPMLTQAASGLLGNLMASLQGLIGGRIFGDISAMFTDFLSQITTPLAGIGQALLNQGLSAVLSSMAGSRFLGDFMSQITSQMTAAVSAAQNVISTAVSGLSGVLSGVLDASKPHLADLQKSNAWS</sequence>
<keyword evidence="1" id="KW-0732">Signal</keyword>
<reference evidence="2" key="1">
    <citation type="submission" date="2021-02" db="EMBL/GenBank/DDBJ databases">
        <authorList>
            <person name="Nowell W R."/>
        </authorList>
    </citation>
    <scope>NUCLEOTIDE SEQUENCE</scope>
</reference>
<accession>A0A820JG08</accession>
<evidence type="ECO:0000313" key="2">
    <source>
        <dbReference type="EMBL" id="CAF4326495.1"/>
    </source>
</evidence>
<name>A0A820JG08_9BILA</name>
<protein>
    <submittedName>
        <fullName evidence="2">Uncharacterized protein</fullName>
    </submittedName>
</protein>
<gene>
    <name evidence="2" type="ORF">KXQ929_LOCUS46926</name>
</gene>
<evidence type="ECO:0000256" key="1">
    <source>
        <dbReference type="SAM" id="SignalP"/>
    </source>
</evidence>
<proteinExistence type="predicted"/>
<dbReference type="AlphaFoldDB" id="A0A820JG08"/>
<feature type="chain" id="PRO_5032944669" evidence="1">
    <location>
        <begin position="19"/>
        <end position="204"/>
    </location>
</feature>
<comment type="caution">
    <text evidence="2">The sequence shown here is derived from an EMBL/GenBank/DDBJ whole genome shotgun (WGS) entry which is preliminary data.</text>
</comment>
<organism evidence="2 3">
    <name type="scientific">Adineta steineri</name>
    <dbReference type="NCBI Taxonomy" id="433720"/>
    <lineage>
        <taxon>Eukaryota</taxon>
        <taxon>Metazoa</taxon>
        <taxon>Spiralia</taxon>
        <taxon>Gnathifera</taxon>
        <taxon>Rotifera</taxon>
        <taxon>Eurotatoria</taxon>
        <taxon>Bdelloidea</taxon>
        <taxon>Adinetida</taxon>
        <taxon>Adinetidae</taxon>
        <taxon>Adineta</taxon>
    </lineage>
</organism>
<dbReference type="Proteomes" id="UP000663868">
    <property type="component" value="Unassembled WGS sequence"/>
</dbReference>
<feature type="non-terminal residue" evidence="2">
    <location>
        <position position="1"/>
    </location>
</feature>
<dbReference type="EMBL" id="CAJOBB010016276">
    <property type="protein sequence ID" value="CAF4326495.1"/>
    <property type="molecule type" value="Genomic_DNA"/>
</dbReference>
<evidence type="ECO:0000313" key="3">
    <source>
        <dbReference type="Proteomes" id="UP000663868"/>
    </source>
</evidence>
<feature type="signal peptide" evidence="1">
    <location>
        <begin position="1"/>
        <end position="18"/>
    </location>
</feature>